<dbReference type="AlphaFoldDB" id="A0A9D2RSQ4"/>
<evidence type="ECO:0000256" key="1">
    <source>
        <dbReference type="SAM" id="MobiDB-lite"/>
    </source>
</evidence>
<dbReference type="Proteomes" id="UP000823824">
    <property type="component" value="Unassembled WGS sequence"/>
</dbReference>
<proteinExistence type="predicted"/>
<sequence length="85" mass="9784">MAIYEKRDDIYCGSCGHFTRHYIWQDGRQARNAPNGRFLPLSLGHCAHPRMKDRREDQSCPLWVPRAPGQDPPGIRLPDANTPDR</sequence>
<reference evidence="2" key="2">
    <citation type="submission" date="2021-04" db="EMBL/GenBank/DDBJ databases">
        <authorList>
            <person name="Gilroy R."/>
        </authorList>
    </citation>
    <scope>NUCLEOTIDE SEQUENCE</scope>
    <source>
        <strain evidence="2">ChiBcec18-1249</strain>
    </source>
</reference>
<organism evidence="2 3">
    <name type="scientific">Candidatus Oscillibacter excrementigallinarum</name>
    <dbReference type="NCBI Taxonomy" id="2838716"/>
    <lineage>
        <taxon>Bacteria</taxon>
        <taxon>Bacillati</taxon>
        <taxon>Bacillota</taxon>
        <taxon>Clostridia</taxon>
        <taxon>Eubacteriales</taxon>
        <taxon>Oscillospiraceae</taxon>
        <taxon>Oscillibacter</taxon>
    </lineage>
</organism>
<protein>
    <submittedName>
        <fullName evidence="2">Uncharacterized protein</fullName>
    </submittedName>
</protein>
<gene>
    <name evidence="2" type="ORF">H9787_11430</name>
</gene>
<reference evidence="2" key="1">
    <citation type="journal article" date="2021" name="PeerJ">
        <title>Extensive microbial diversity within the chicken gut microbiome revealed by metagenomics and culture.</title>
        <authorList>
            <person name="Gilroy R."/>
            <person name="Ravi A."/>
            <person name="Getino M."/>
            <person name="Pursley I."/>
            <person name="Horton D.L."/>
            <person name="Alikhan N.F."/>
            <person name="Baker D."/>
            <person name="Gharbi K."/>
            <person name="Hall N."/>
            <person name="Watson M."/>
            <person name="Adriaenssens E.M."/>
            <person name="Foster-Nyarko E."/>
            <person name="Jarju S."/>
            <person name="Secka A."/>
            <person name="Antonio M."/>
            <person name="Oren A."/>
            <person name="Chaudhuri R.R."/>
            <person name="La Ragione R."/>
            <person name="Hildebrand F."/>
            <person name="Pallen M.J."/>
        </authorList>
    </citation>
    <scope>NUCLEOTIDE SEQUENCE</scope>
    <source>
        <strain evidence="2">ChiBcec18-1249</strain>
    </source>
</reference>
<comment type="caution">
    <text evidence="2">The sequence shown here is derived from an EMBL/GenBank/DDBJ whole genome shotgun (WGS) entry which is preliminary data.</text>
</comment>
<dbReference type="EMBL" id="DWZJ01000104">
    <property type="protein sequence ID" value="HJB14303.1"/>
    <property type="molecule type" value="Genomic_DNA"/>
</dbReference>
<name>A0A9D2RSQ4_9FIRM</name>
<feature type="region of interest" description="Disordered" evidence="1">
    <location>
        <begin position="50"/>
        <end position="85"/>
    </location>
</feature>
<evidence type="ECO:0000313" key="2">
    <source>
        <dbReference type="EMBL" id="HJB14303.1"/>
    </source>
</evidence>
<evidence type="ECO:0000313" key="3">
    <source>
        <dbReference type="Proteomes" id="UP000823824"/>
    </source>
</evidence>
<accession>A0A9D2RSQ4</accession>